<dbReference type="EMBL" id="UINC01026387">
    <property type="protein sequence ID" value="SVB03745.1"/>
    <property type="molecule type" value="Genomic_DNA"/>
</dbReference>
<dbReference type="PANTHER" id="PTHR43293">
    <property type="entry name" value="ACETATE COA-TRANSFERASE YDIF"/>
    <property type="match status" value="1"/>
</dbReference>
<dbReference type="InterPro" id="IPR004165">
    <property type="entry name" value="CoA_trans_fam_I"/>
</dbReference>
<dbReference type="GO" id="GO:0008410">
    <property type="term" value="F:CoA-transferase activity"/>
    <property type="evidence" value="ECO:0007669"/>
    <property type="project" value="InterPro"/>
</dbReference>
<feature type="non-terminal residue" evidence="1">
    <location>
        <position position="1"/>
    </location>
</feature>
<dbReference type="InterPro" id="IPR037171">
    <property type="entry name" value="NagB/RpiA_transferase-like"/>
</dbReference>
<dbReference type="PANTHER" id="PTHR43293:SF3">
    <property type="entry name" value="CHOLESTEROL RING-CLEAVING HYDROLASE IPDB SUBUNIT"/>
    <property type="match status" value="1"/>
</dbReference>
<reference evidence="1" key="1">
    <citation type="submission" date="2018-05" db="EMBL/GenBank/DDBJ databases">
        <authorList>
            <person name="Lanie J.A."/>
            <person name="Ng W.-L."/>
            <person name="Kazmierczak K.M."/>
            <person name="Andrzejewski T.M."/>
            <person name="Davidsen T.M."/>
            <person name="Wayne K.J."/>
            <person name="Tettelin H."/>
            <person name="Glass J.I."/>
            <person name="Rusch D."/>
            <person name="Podicherti R."/>
            <person name="Tsui H.-C.T."/>
            <person name="Winkler M.E."/>
        </authorList>
    </citation>
    <scope>NUCLEOTIDE SEQUENCE</scope>
</reference>
<name>A0A382AQD0_9ZZZZ</name>
<organism evidence="1">
    <name type="scientific">marine metagenome</name>
    <dbReference type="NCBI Taxonomy" id="408172"/>
    <lineage>
        <taxon>unclassified sequences</taxon>
        <taxon>metagenomes</taxon>
        <taxon>ecological metagenomes</taxon>
    </lineage>
</organism>
<sequence length="221" mass="24720">VIAGRLAKATFEPAMVMTDTVSVLAANTIPIGEPNAEKLVEAWMPYRDLFDIVWSGRRHIVMGASQIDPHGNQNFAAIGDWKKPKAQLLGLRGAPGNLVNNTTSYWIPNHSTRSFVQKVDIVSGPGYDRISQLSNEIQQNHEIRKIVSNLGVFNFLNSEKRMQLVSNHPDVTIDEIVTSTGFELLIPDGIEETRIPTKEELKLIREVIDPHGLRKSEFVKK</sequence>
<evidence type="ECO:0000313" key="1">
    <source>
        <dbReference type="EMBL" id="SVB03745.1"/>
    </source>
</evidence>
<dbReference type="Gene3D" id="3.40.1080.10">
    <property type="entry name" value="Glutaconate Coenzyme A-transferase"/>
    <property type="match status" value="1"/>
</dbReference>
<protein>
    <recommendedName>
        <fullName evidence="2">CoA-transferase</fullName>
    </recommendedName>
</protein>
<accession>A0A382AQD0</accession>
<dbReference type="AlphaFoldDB" id="A0A382AQD0"/>
<proteinExistence type="predicted"/>
<dbReference type="SUPFAM" id="SSF100950">
    <property type="entry name" value="NagB/RpiA/CoA transferase-like"/>
    <property type="match status" value="1"/>
</dbReference>
<gene>
    <name evidence="1" type="ORF">METZ01_LOCUS156599</name>
</gene>
<evidence type="ECO:0008006" key="2">
    <source>
        <dbReference type="Google" id="ProtNLM"/>
    </source>
</evidence>
<dbReference type="Pfam" id="PF01144">
    <property type="entry name" value="CoA_trans"/>
    <property type="match status" value="1"/>
</dbReference>